<dbReference type="HOGENOM" id="CLU_2433664_0_0_2"/>
<keyword evidence="2" id="KW-1185">Reference proteome</keyword>
<dbReference type="KEGG" id="mcn:Mcup_1397"/>
<dbReference type="eggNOG" id="arCOG05957">
    <property type="taxonomic scope" value="Archaea"/>
</dbReference>
<proteinExistence type="predicted"/>
<dbReference type="RefSeq" id="WP_013737998.1">
    <property type="nucleotide sequence ID" value="NC_015435.1"/>
</dbReference>
<evidence type="ECO:0000313" key="1">
    <source>
        <dbReference type="EMBL" id="AEB95500.1"/>
    </source>
</evidence>
<protein>
    <submittedName>
        <fullName evidence="1">Uncharacterized protein</fullName>
    </submittedName>
</protein>
<dbReference type="OrthoDB" id="33450at2157"/>
<evidence type="ECO:0000313" key="2">
    <source>
        <dbReference type="Proteomes" id="UP000007812"/>
    </source>
</evidence>
<dbReference type="EMBL" id="CP002656">
    <property type="protein sequence ID" value="AEB95500.1"/>
    <property type="molecule type" value="Genomic_DNA"/>
</dbReference>
<organism evidence="1 2">
    <name type="scientific">Metallosphaera cuprina (strain Ar-4)</name>
    <dbReference type="NCBI Taxonomy" id="1006006"/>
    <lineage>
        <taxon>Archaea</taxon>
        <taxon>Thermoproteota</taxon>
        <taxon>Thermoprotei</taxon>
        <taxon>Sulfolobales</taxon>
        <taxon>Sulfolobaceae</taxon>
        <taxon>Metallosphaera</taxon>
    </lineage>
</organism>
<reference evidence="1 2" key="1">
    <citation type="journal article" date="2011" name="J. Bacteriol.">
        <title>Complete genome sequence of Metallosphaera cuprina, a metal sulfide-oxidizing archaeon from a hot spring.</title>
        <authorList>
            <person name="Liu L.J."/>
            <person name="You X.Y."/>
            <person name="Zheng H."/>
            <person name="Wang S."/>
            <person name="Jiang C.Y."/>
            <person name="Liu S.J."/>
        </authorList>
    </citation>
    <scope>NUCLEOTIDE SEQUENCE [LARGE SCALE GENOMIC DNA]</scope>
    <source>
        <strain evidence="1 2">Ar-4</strain>
    </source>
</reference>
<dbReference type="AlphaFoldDB" id="F4FYK2"/>
<gene>
    <name evidence="1" type="ordered locus">Mcup_1397</name>
</gene>
<accession>F4FYK2</accession>
<sequence length="98" mass="11316">MIENALSELNPLKTLRNDLGECVMYYVELKDLGEFLIFEFQGKTNYVKVMRPFPGRWSCDSALYNPRGLYVFDLGKGITGRDIISRIEAISKWSQTMI</sequence>
<dbReference type="Proteomes" id="UP000007812">
    <property type="component" value="Chromosome"/>
</dbReference>
<dbReference type="STRING" id="1006006.Mcup_1397"/>
<dbReference type="GeneID" id="10493586"/>
<dbReference type="PATRIC" id="fig|1006006.8.peg.1391"/>
<name>F4FYK2_METCR</name>